<comment type="caution">
    <text evidence="1">The sequence shown here is derived from an EMBL/GenBank/DDBJ whole genome shotgun (WGS) entry which is preliminary data.</text>
</comment>
<dbReference type="AlphaFoldDB" id="A0AA90H3I9"/>
<protein>
    <submittedName>
        <fullName evidence="1">Uncharacterized protein</fullName>
    </submittedName>
</protein>
<sequence>MGRPPQSGPPGPGLPGCGAFGAFGAFGLDAVVVAAPPGTHAALSVAAPAAGRPVDTVVATAVHSRGAVATRPRSFTHAGPTAVAGAEAATRSAANGHVMTVEVP</sequence>
<dbReference type="EMBL" id="JABXJJ020000036">
    <property type="protein sequence ID" value="MDI5972759.1"/>
    <property type="molecule type" value="Genomic_DNA"/>
</dbReference>
<proteinExistence type="predicted"/>
<reference evidence="1" key="1">
    <citation type="submission" date="2023-05" db="EMBL/GenBank/DDBJ databases">
        <title>Streptantibioticus silvisoli sp. nov., acidotolerant actinomycetes 1 from pine litter.</title>
        <authorList>
            <person name="Swiecimska M."/>
            <person name="Golinska P."/>
            <person name="Sangal V."/>
            <person name="Wachnowicz B."/>
            <person name="Goodfellow M."/>
        </authorList>
    </citation>
    <scope>NUCLEOTIDE SEQUENCE</scope>
    <source>
        <strain evidence="1">SL13</strain>
    </source>
</reference>
<name>A0AA90H3I9_9ACTN</name>
<evidence type="ECO:0000313" key="1">
    <source>
        <dbReference type="EMBL" id="MDI5972759.1"/>
    </source>
</evidence>
<dbReference type="RefSeq" id="WP_271317188.1">
    <property type="nucleotide sequence ID" value="NZ_JABXJJ020000036.1"/>
</dbReference>
<gene>
    <name evidence="1" type="ORF">POF50_026030</name>
</gene>
<organism evidence="1">
    <name type="scientific">Streptantibioticus silvisoli</name>
    <dbReference type="NCBI Taxonomy" id="2705255"/>
    <lineage>
        <taxon>Bacteria</taxon>
        <taxon>Bacillati</taxon>
        <taxon>Actinomycetota</taxon>
        <taxon>Actinomycetes</taxon>
        <taxon>Kitasatosporales</taxon>
        <taxon>Streptomycetaceae</taxon>
        <taxon>Streptantibioticus</taxon>
    </lineage>
</organism>
<accession>A0AA90H3I9</accession>